<protein>
    <submittedName>
        <fullName evidence="1">DUF885 family protein</fullName>
    </submittedName>
</protein>
<dbReference type="EMBL" id="BTFW01000001">
    <property type="protein sequence ID" value="GMM60502.1"/>
    <property type="molecule type" value="Genomic_DNA"/>
</dbReference>
<name>A0ABQ6P6G8_9SPHN</name>
<comment type="caution">
    <text evidence="1">The sequence shown here is derived from an EMBL/GenBank/DDBJ whole genome shotgun (WGS) entry which is preliminary data.</text>
</comment>
<dbReference type="InterPro" id="IPR010281">
    <property type="entry name" value="DUF885"/>
</dbReference>
<evidence type="ECO:0000313" key="2">
    <source>
        <dbReference type="Proteomes" id="UP001187221"/>
    </source>
</evidence>
<dbReference type="Proteomes" id="UP001187221">
    <property type="component" value="Unassembled WGS sequence"/>
</dbReference>
<keyword evidence="2" id="KW-1185">Reference proteome</keyword>
<accession>A0ABQ6P6G8</accession>
<gene>
    <name evidence="1" type="ORF">NUTIK01_12790</name>
</gene>
<evidence type="ECO:0000313" key="1">
    <source>
        <dbReference type="EMBL" id="GMM60502.1"/>
    </source>
</evidence>
<dbReference type="PANTHER" id="PTHR33361:SF2">
    <property type="entry name" value="DUF885 DOMAIN-CONTAINING PROTEIN"/>
    <property type="match status" value="1"/>
</dbReference>
<proteinExistence type="predicted"/>
<dbReference type="Pfam" id="PF05960">
    <property type="entry name" value="DUF885"/>
    <property type="match status" value="1"/>
</dbReference>
<dbReference type="RefSeq" id="WP_317974295.1">
    <property type="nucleotide sequence ID" value="NZ_BTFW01000001.1"/>
</dbReference>
<reference evidence="1 2" key="1">
    <citation type="submission" date="2023-06" db="EMBL/GenBank/DDBJ databases">
        <title>Draft genome sequence of Novosphingobium sp. strain IK01.</title>
        <authorList>
            <person name="Hatamoto M."/>
            <person name="Ikarashi T."/>
            <person name="Yamaguchi T."/>
        </authorList>
    </citation>
    <scope>NUCLEOTIDE SEQUENCE [LARGE SCALE GENOMIC DNA]</scope>
    <source>
        <strain evidence="1 2">IK01</strain>
    </source>
</reference>
<organism evidence="1 2">
    <name type="scientific">Novosphingobium pituita</name>
    <dbReference type="NCBI Taxonomy" id="3056842"/>
    <lineage>
        <taxon>Bacteria</taxon>
        <taxon>Pseudomonadati</taxon>
        <taxon>Pseudomonadota</taxon>
        <taxon>Alphaproteobacteria</taxon>
        <taxon>Sphingomonadales</taxon>
        <taxon>Sphingomonadaceae</taxon>
        <taxon>Novosphingobium</taxon>
    </lineage>
</organism>
<sequence>MAAAWLSGLPGQAFAQVGAQAGAQAGGDAAFGALLDRIFFASLLIEPQRATTLGLDTGARAVLRSRLDGEGRGANEASLAFYRDAQAAVSAVDPAGLNAQNRRNRAIVLHRFGEELAGARFDIDDPQMPFVIDQQRGAYFTIPDFLDNQHPILVAEDAEAYLARLAAFAIVLDDQTAEGARQAGMGRIPPAWAITLALGQMAKLRNVAPEHNGLVTSLVRRTTEKGLAEKGLAGDWQRRAVSIVHDKVYPALDRQMALYRRLRAKSPAGDGIWRLKQGDAIYAAALGAATTTTLTPEAIHKIGLEQVAQISAELDTVLKAAGHTTGSIGARLSALNHAPEQLYPDTAEGRAQLIAGLNQSVAHMRTQLPRAFADIPNDPLTIRAVPAEIQDGAPNGYYNSASLDGSRPAIYWINLKSVGDWPKYSLPSLTYHEGIPGHHLQGGYAQGGGELPWILRDYFISAYGEGWALYAEQLGDELGGYQGIERAGYLQSFLFRAVRLVVDTGIHHYRWSREKATAYMVEKTGFTPARSQREIERYCTMIGQACSYKMGHTAWVANRRKAEKALGDKFDLAWFHGVLKEGAMPLSLLEARIDERIAERLKA</sequence>
<dbReference type="PANTHER" id="PTHR33361">
    <property type="entry name" value="GLR0591 PROTEIN"/>
    <property type="match status" value="1"/>
</dbReference>